<feature type="transmembrane region" description="Helical" evidence="1">
    <location>
        <begin position="256"/>
        <end position="280"/>
    </location>
</feature>
<evidence type="ECO:0000313" key="7">
    <source>
        <dbReference type="Proteomes" id="UP000182486"/>
    </source>
</evidence>
<feature type="transmembrane region" description="Helical" evidence="1">
    <location>
        <begin position="186"/>
        <end position="209"/>
    </location>
</feature>
<dbReference type="NCBIfam" id="TIGR00229">
    <property type="entry name" value="sensory_box"/>
    <property type="match status" value="1"/>
</dbReference>
<keyword evidence="1" id="KW-0472">Membrane</keyword>
<feature type="transmembrane region" description="Helical" evidence="1">
    <location>
        <begin position="7"/>
        <end position="24"/>
    </location>
</feature>
<keyword evidence="7" id="KW-1185">Reference proteome</keyword>
<evidence type="ECO:0000259" key="5">
    <source>
        <dbReference type="PROSITE" id="PS50887"/>
    </source>
</evidence>
<dbReference type="CDD" id="cd01949">
    <property type="entry name" value="GGDEF"/>
    <property type="match status" value="1"/>
</dbReference>
<dbReference type="GO" id="GO:0006355">
    <property type="term" value="P:regulation of DNA-templated transcription"/>
    <property type="evidence" value="ECO:0007669"/>
    <property type="project" value="InterPro"/>
</dbReference>
<evidence type="ECO:0000259" key="4">
    <source>
        <dbReference type="PROSITE" id="PS50883"/>
    </source>
</evidence>
<dbReference type="InterPro" id="IPR035919">
    <property type="entry name" value="EAL_sf"/>
</dbReference>
<dbReference type="Gene3D" id="3.20.20.450">
    <property type="entry name" value="EAL domain"/>
    <property type="match status" value="1"/>
</dbReference>
<feature type="domain" description="EAL" evidence="4">
    <location>
        <begin position="755"/>
        <end position="1013"/>
    </location>
</feature>
<dbReference type="NCBIfam" id="TIGR00254">
    <property type="entry name" value="GGDEF"/>
    <property type="match status" value="1"/>
</dbReference>
<evidence type="ECO:0000259" key="3">
    <source>
        <dbReference type="PROSITE" id="PS50113"/>
    </source>
</evidence>
<organism evidence="6 7">
    <name type="scientific">Couchioplanes caeruleus subsp. caeruleus</name>
    <dbReference type="NCBI Taxonomy" id="56427"/>
    <lineage>
        <taxon>Bacteria</taxon>
        <taxon>Bacillati</taxon>
        <taxon>Actinomycetota</taxon>
        <taxon>Actinomycetes</taxon>
        <taxon>Micromonosporales</taxon>
        <taxon>Micromonosporaceae</taxon>
        <taxon>Couchioplanes</taxon>
    </lineage>
</organism>
<feature type="transmembrane region" description="Helical" evidence="1">
    <location>
        <begin position="93"/>
        <end position="111"/>
    </location>
</feature>
<dbReference type="Proteomes" id="UP000182486">
    <property type="component" value="Unassembled WGS sequence"/>
</dbReference>
<feature type="domain" description="PAC" evidence="3">
    <location>
        <begin position="531"/>
        <end position="582"/>
    </location>
</feature>
<evidence type="ECO:0000259" key="2">
    <source>
        <dbReference type="PROSITE" id="PS50112"/>
    </source>
</evidence>
<dbReference type="PANTHER" id="PTHR44757">
    <property type="entry name" value="DIGUANYLATE CYCLASE DGCP"/>
    <property type="match status" value="1"/>
</dbReference>
<dbReference type="InterPro" id="IPR035965">
    <property type="entry name" value="PAS-like_dom_sf"/>
</dbReference>
<feature type="domain" description="PAS" evidence="2">
    <location>
        <begin position="460"/>
        <end position="496"/>
    </location>
</feature>
<dbReference type="Gene3D" id="3.30.70.270">
    <property type="match status" value="1"/>
</dbReference>
<evidence type="ECO:0000256" key="1">
    <source>
        <dbReference type="SAM" id="Phobius"/>
    </source>
</evidence>
<accession>A0A1K0G3H9</accession>
<proteinExistence type="predicted"/>
<feature type="domain" description="GGDEF" evidence="5">
    <location>
        <begin position="614"/>
        <end position="746"/>
    </location>
</feature>
<dbReference type="AlphaFoldDB" id="A0A1K0G3H9"/>
<dbReference type="InterPro" id="IPR001633">
    <property type="entry name" value="EAL_dom"/>
</dbReference>
<dbReference type="InterPro" id="IPR029787">
    <property type="entry name" value="Nucleotide_cyclase"/>
</dbReference>
<dbReference type="PANTHER" id="PTHR44757:SF2">
    <property type="entry name" value="BIOFILM ARCHITECTURE MAINTENANCE PROTEIN MBAA"/>
    <property type="match status" value="1"/>
</dbReference>
<comment type="caution">
    <text evidence="6">The sequence shown here is derived from an EMBL/GenBank/DDBJ whole genome shotgun (WGS) entry which is preliminary data.</text>
</comment>
<dbReference type="InterPro" id="IPR013767">
    <property type="entry name" value="PAS_fold"/>
</dbReference>
<dbReference type="InterPro" id="IPR000014">
    <property type="entry name" value="PAS"/>
</dbReference>
<dbReference type="RefSeq" id="WP_071807596.1">
    <property type="nucleotide sequence ID" value="NZ_MEIA01000271.1"/>
</dbReference>
<dbReference type="InterPro" id="IPR043128">
    <property type="entry name" value="Rev_trsase/Diguanyl_cyclase"/>
</dbReference>
<dbReference type="InterPro" id="IPR052155">
    <property type="entry name" value="Biofilm_reg_signaling"/>
</dbReference>
<dbReference type="SUPFAM" id="SSF55785">
    <property type="entry name" value="PYP-like sensor domain (PAS domain)"/>
    <property type="match status" value="1"/>
</dbReference>
<dbReference type="SMART" id="SM00091">
    <property type="entry name" value="PAS"/>
    <property type="match status" value="1"/>
</dbReference>
<name>A0A1K0G3H9_9ACTN</name>
<dbReference type="Pfam" id="PF00990">
    <property type="entry name" value="GGDEF"/>
    <property type="match status" value="1"/>
</dbReference>
<dbReference type="EMBL" id="MEIA01000271">
    <property type="protein sequence ID" value="OJF11842.1"/>
    <property type="molecule type" value="Genomic_DNA"/>
</dbReference>
<gene>
    <name evidence="6" type="ORF">BG844_24005</name>
</gene>
<evidence type="ECO:0000313" key="6">
    <source>
        <dbReference type="EMBL" id="OJF11842.1"/>
    </source>
</evidence>
<evidence type="ECO:0008006" key="8">
    <source>
        <dbReference type="Google" id="ProtNLM"/>
    </source>
</evidence>
<dbReference type="SMART" id="SM00267">
    <property type="entry name" value="GGDEF"/>
    <property type="match status" value="1"/>
</dbReference>
<dbReference type="SUPFAM" id="SSF55073">
    <property type="entry name" value="Nucleotide cyclase"/>
    <property type="match status" value="1"/>
</dbReference>
<dbReference type="CDD" id="cd00130">
    <property type="entry name" value="PAS"/>
    <property type="match status" value="1"/>
</dbReference>
<dbReference type="Pfam" id="PF00563">
    <property type="entry name" value="EAL"/>
    <property type="match status" value="1"/>
</dbReference>
<dbReference type="PROSITE" id="PS50887">
    <property type="entry name" value="GGDEF"/>
    <property type="match status" value="1"/>
</dbReference>
<dbReference type="InterPro" id="IPR000700">
    <property type="entry name" value="PAS-assoc_C"/>
</dbReference>
<feature type="transmembrane region" description="Helical" evidence="1">
    <location>
        <begin position="123"/>
        <end position="141"/>
    </location>
</feature>
<feature type="transmembrane region" description="Helical" evidence="1">
    <location>
        <begin position="286"/>
        <end position="309"/>
    </location>
</feature>
<dbReference type="Gene3D" id="3.30.450.20">
    <property type="entry name" value="PAS domain"/>
    <property type="match status" value="1"/>
</dbReference>
<dbReference type="InterPro" id="IPR000160">
    <property type="entry name" value="GGDEF_dom"/>
</dbReference>
<dbReference type="SUPFAM" id="SSF141868">
    <property type="entry name" value="EAL domain-like"/>
    <property type="match status" value="1"/>
</dbReference>
<dbReference type="PROSITE" id="PS50883">
    <property type="entry name" value="EAL"/>
    <property type="match status" value="1"/>
</dbReference>
<dbReference type="CDD" id="cd01948">
    <property type="entry name" value="EAL"/>
    <property type="match status" value="1"/>
</dbReference>
<reference evidence="6 7" key="1">
    <citation type="submission" date="2016-09" db="EMBL/GenBank/DDBJ databases">
        <title>Couchioplanes caeruleus draft genome sequence.</title>
        <authorList>
            <person name="Sheehan J."/>
            <person name="Caffrey P."/>
        </authorList>
    </citation>
    <scope>NUCLEOTIDE SEQUENCE [LARGE SCALE GENOMIC DNA]</scope>
    <source>
        <strain evidence="6 7">DSM 43634</strain>
    </source>
</reference>
<dbReference type="Pfam" id="PF00989">
    <property type="entry name" value="PAS"/>
    <property type="match status" value="1"/>
</dbReference>
<sequence>MRVRSTLTGYVALLGALTVGYFAVPGWRTATWVVLALCSLIAIVVGVKLHRPRRRAPWLLFAGAVLAFAVGDTMINVQVLVLDRQVGFPSTAHLVYLAIYPLMTAGLIAAIRSRSDNPGLGTVLDTLTVTLGVGVLAWTLLVEPNLTNPGLSLLAKLVSVGYPLGDLVVLATLVQLLTRSRVRGVSVIMVAFAAAALFSGDVLYAAAHLGDGWEIASPIDLAWVVFYGGLGAAALHPSMRCLTEPSPEAEADSRVGVVRIALLCFAASIAPAVLVARALLTQAGEVAAIAVVVIAVFLVVSARLAGVVAHYQQALARERVLGRVHAALSSARSVNEVLAIAERAMGELLAPRPHHAQVWSGAGRQPAQSDIGLRPSVLLPAAELPTELRADMVHLPYGLLLPLTDTGLLVEAESPSPVLVAAGAEVALRRARCSLELLAAQAAEALNRVALNEEITRRQTEEYFRSVVQHASDIIIVINGDGLIRYATPSTARLFGAVTPGTPVLNLLHHQQRAQAETVIEAVRNNRNIDEPTDWCLMRPDGALITVEATCKNLHDDSTVNGLVLTMRDVTEQRRLQHELTGLAYNDGLTGLGNRAYFVERLHQAAQNGVHTDRLVGVLLLDVDDFQAVNDTMGHQAGDELLTVLAERLRAVVANPDDVARLGADEFAVLVTDASHPEALEQRAATLLESLRQPVTVTAGITEHTASCGIASTAQATDGEDLLRQADVALRTAKTAGKNQWARYQAQLHELTRQRIELRAALAQALAEGDFLLHFQPIVRLDDAVPVGYEALVRWQHRTRGMVPPDEFIEVAEDSGLIVELGDWVLGEALRTLAGWRRMAQYTAGESPYVSVNVSARQFRSPGFVDRFRHLLDETGVPADNLLLEITESLLLRDDEQVWTDLMQLRSWGVRIAIDDFGTGYSSLSYLRQFPVDVLKIDKSFLDDMAHSAQQQAVVDAILRLARTLELTVVAEGIEEPTQRQLLLHLGCPLGQGYLFSRPVPAGEIAHPARRRPVDAT</sequence>
<dbReference type="SMART" id="SM00052">
    <property type="entry name" value="EAL"/>
    <property type="match status" value="1"/>
</dbReference>
<feature type="transmembrane region" description="Helical" evidence="1">
    <location>
        <begin position="59"/>
        <end position="81"/>
    </location>
</feature>
<feature type="transmembrane region" description="Helical" evidence="1">
    <location>
        <begin position="30"/>
        <end position="47"/>
    </location>
</feature>
<keyword evidence="1" id="KW-0812">Transmembrane</keyword>
<dbReference type="PROSITE" id="PS50113">
    <property type="entry name" value="PAC"/>
    <property type="match status" value="1"/>
</dbReference>
<feature type="transmembrane region" description="Helical" evidence="1">
    <location>
        <begin position="153"/>
        <end position="174"/>
    </location>
</feature>
<keyword evidence="1" id="KW-1133">Transmembrane helix</keyword>
<protein>
    <recommendedName>
        <fullName evidence="8">PAS domain S-box-containing protein/diguanylate cyclase (GGDEF)-like protein</fullName>
    </recommendedName>
</protein>
<dbReference type="PROSITE" id="PS50112">
    <property type="entry name" value="PAS"/>
    <property type="match status" value="1"/>
</dbReference>